<dbReference type="SMART" id="SM00320">
    <property type="entry name" value="WD40"/>
    <property type="match status" value="14"/>
</dbReference>
<feature type="repeat" description="WD" evidence="3">
    <location>
        <begin position="923"/>
        <end position="964"/>
    </location>
</feature>
<evidence type="ECO:0000256" key="3">
    <source>
        <dbReference type="PROSITE-ProRule" id="PRU00221"/>
    </source>
</evidence>
<dbReference type="InterPro" id="IPR002182">
    <property type="entry name" value="NB-ARC"/>
</dbReference>
<dbReference type="PRINTS" id="PR00364">
    <property type="entry name" value="DISEASERSIST"/>
</dbReference>
<dbReference type="PRINTS" id="PR00320">
    <property type="entry name" value="GPROTEINBRPT"/>
</dbReference>
<name>A0ABV0JDW7_9CYAN</name>
<dbReference type="EMBL" id="JAMPKM010000014">
    <property type="protein sequence ID" value="MEP0819488.1"/>
    <property type="molecule type" value="Genomic_DNA"/>
</dbReference>
<evidence type="ECO:0000256" key="2">
    <source>
        <dbReference type="ARBA" id="ARBA00022737"/>
    </source>
</evidence>
<proteinExistence type="predicted"/>
<feature type="repeat" description="WD" evidence="3">
    <location>
        <begin position="1061"/>
        <end position="1090"/>
    </location>
</feature>
<sequence length="1207" mass="134439">MPSLKVSAQELNRIKQLRKVRHWAIEDRQWLIAASQTLDSATDWGSEAYAGQQIFAPGVSLSTWKRFLRGEAINAKIFKVFCQVLELPWQSVVELEEAAGVDAPPVASDVSLSCYQDWGEAPEVPVFFGRSQELSTLEQWILAERCRLVAILGIGGTGKTGLSLKFGSGGMGKTNLSLALAQNIQDEFECIIWRSLLNASSLATLLVDLIQILSNQQESTLPNTLEDSLSRLLHYLQSRRCLLILDNVETILQGGDVAGQYRPGYEGYGQLFKQLGEVPHQSCLLLTSREKPREVARLEGRNRPVRSLELGGLGVTDGQQIFAEIDEFSGSEQDWQELIALYHGNPLALELAAKHIRDVFCGSISEFLKYGKPIFHDLQDLLGWYFQRLTDQEIEVIYWLVINREPVAIAQLSEDLLSPISKEQLPTTLQSLQRRLALEKTGDRFTLHPVLMEYFAAQFIQAIAAEIQTGDIRFFKSHALLKAIAKDYIREAQKQLILQPLTDQLLAKLGEFAAVEQQLNQLLAELRGKPSSYTGYAAGNILNLLCHLKVDLSDRDFSDLAIRQAYLANVSLPRTNFTHTTIEQSVFTETTGSILALAFSPDGNLLATGEIDGILRLWHVPTGRQILTWKGHSSWVGSVAFSPDGTILASGNYDHTIRFWDVATKTRLRVLEGHTSWVQHILFSPDGQFLFSASNDQTVRIWQVSSGICLKVLEGHRDRVWRVALSPDGKLLASGSSDKTIRLWDALSGECLRVLEGHQNWVRFVEFYPSNDTLLSIGDYETVRRWNYHTGECLTILQDPGDWVLSGVYDPPGELVAIADSQNRVQLWNLENWCCEKVLEGHSNQISAIAFSPDGAICATGGEDQVLKLWDVDSGRLNRTFHGFKDEIFALVHAHDRHWLVSGHNNGMIHFWNPSSGECHKSLKGHAARIWSLAFNSDNSMLASSSSDSSIRLWDVQTGECSRVLKGNTYWFWAIAFSPDDNILISGAGNGLIQFWDVQSGKCLRAIAAHQGRTWSLSCSPDGKTLVSGGQDLVIKFWDLATGEYLAELPPVEHRVWLTEFSPNGQILACSSPDGTLSLWDVATRTCLHFLHGHSKQTWRVRFSQDGKTLASCSDDQTARIWDVATGKCLQVFMGHTHTVNSVCFIPDGKTLSTGSQDGTIRLWDIDTGECLNVLRAPRPYEGMKITGITGLTDAEKETLHLLGAVS</sequence>
<dbReference type="Proteomes" id="UP001464891">
    <property type="component" value="Unassembled WGS sequence"/>
</dbReference>
<gene>
    <name evidence="5" type="ORF">NC998_20525</name>
</gene>
<dbReference type="Pfam" id="PF00931">
    <property type="entry name" value="NB-ARC"/>
    <property type="match status" value="1"/>
</dbReference>
<dbReference type="CDD" id="cd00200">
    <property type="entry name" value="WD40"/>
    <property type="match status" value="2"/>
</dbReference>
<dbReference type="SUPFAM" id="SSF50998">
    <property type="entry name" value="Quinoprotein alcohol dehydrogenase-like"/>
    <property type="match status" value="1"/>
</dbReference>
<feature type="repeat" description="WD" evidence="3">
    <location>
        <begin position="1133"/>
        <end position="1174"/>
    </location>
</feature>
<feature type="repeat" description="WD" evidence="3">
    <location>
        <begin position="965"/>
        <end position="1006"/>
    </location>
</feature>
<organism evidence="5 6">
    <name type="scientific">Trichocoleus desertorum GB2-A4</name>
    <dbReference type="NCBI Taxonomy" id="2933944"/>
    <lineage>
        <taxon>Bacteria</taxon>
        <taxon>Bacillati</taxon>
        <taxon>Cyanobacteriota</taxon>
        <taxon>Cyanophyceae</taxon>
        <taxon>Leptolyngbyales</taxon>
        <taxon>Trichocoleusaceae</taxon>
        <taxon>Trichocoleus</taxon>
    </lineage>
</organism>
<feature type="repeat" description="WD" evidence="3">
    <location>
        <begin position="713"/>
        <end position="754"/>
    </location>
</feature>
<feature type="repeat" description="WD" evidence="3">
    <location>
        <begin position="629"/>
        <end position="670"/>
    </location>
</feature>
<dbReference type="InterPro" id="IPR015943">
    <property type="entry name" value="WD40/YVTN_repeat-like_dom_sf"/>
</dbReference>
<reference evidence="5 6" key="1">
    <citation type="submission" date="2022-04" db="EMBL/GenBank/DDBJ databases">
        <title>Positive selection, recombination, and allopatry shape intraspecific diversity of widespread and dominant cyanobacteria.</title>
        <authorList>
            <person name="Wei J."/>
            <person name="Shu W."/>
            <person name="Hu C."/>
        </authorList>
    </citation>
    <scope>NUCLEOTIDE SEQUENCE [LARGE SCALE GENOMIC DNA]</scope>
    <source>
        <strain evidence="5 6">GB2-A4</strain>
    </source>
</reference>
<dbReference type="InterPro" id="IPR019775">
    <property type="entry name" value="WD40_repeat_CS"/>
</dbReference>
<evidence type="ECO:0000313" key="5">
    <source>
        <dbReference type="EMBL" id="MEP0819488.1"/>
    </source>
</evidence>
<dbReference type="InterPro" id="IPR027417">
    <property type="entry name" value="P-loop_NTPase"/>
</dbReference>
<dbReference type="InterPro" id="IPR036322">
    <property type="entry name" value="WD40_repeat_dom_sf"/>
</dbReference>
<feature type="repeat" description="WD" evidence="3">
    <location>
        <begin position="587"/>
        <end position="628"/>
    </location>
</feature>
<feature type="domain" description="NB-ARC" evidence="4">
    <location>
        <begin position="167"/>
        <end position="248"/>
    </location>
</feature>
<dbReference type="Gene3D" id="3.40.50.300">
    <property type="entry name" value="P-loop containing nucleotide triphosphate hydrolases"/>
    <property type="match status" value="2"/>
</dbReference>
<feature type="repeat" description="WD" evidence="3">
    <location>
        <begin position="1091"/>
        <end position="1132"/>
    </location>
</feature>
<comment type="caution">
    <text evidence="5">The sequence shown here is derived from an EMBL/GenBank/DDBJ whole genome shotgun (WGS) entry which is preliminary data.</text>
</comment>
<evidence type="ECO:0000313" key="6">
    <source>
        <dbReference type="Proteomes" id="UP001464891"/>
    </source>
</evidence>
<keyword evidence="2" id="KW-0677">Repeat</keyword>
<dbReference type="PROSITE" id="PS50082">
    <property type="entry name" value="WD_REPEATS_2"/>
    <property type="match status" value="12"/>
</dbReference>
<accession>A0ABV0JDW7</accession>
<dbReference type="InterPro" id="IPR011047">
    <property type="entry name" value="Quinoprotein_ADH-like_sf"/>
</dbReference>
<dbReference type="Pfam" id="PF00400">
    <property type="entry name" value="WD40"/>
    <property type="match status" value="13"/>
</dbReference>
<feature type="repeat" description="WD" evidence="3">
    <location>
        <begin position="755"/>
        <end position="796"/>
    </location>
</feature>
<feature type="repeat" description="WD" evidence="3">
    <location>
        <begin position="671"/>
        <end position="712"/>
    </location>
</feature>
<evidence type="ECO:0000259" key="4">
    <source>
        <dbReference type="Pfam" id="PF00931"/>
    </source>
</evidence>
<dbReference type="SUPFAM" id="SSF52540">
    <property type="entry name" value="P-loop containing nucleoside triphosphate hydrolases"/>
    <property type="match status" value="1"/>
</dbReference>
<dbReference type="Gene3D" id="2.130.10.10">
    <property type="entry name" value="YVTN repeat-like/Quinoprotein amine dehydrogenase"/>
    <property type="match status" value="5"/>
</dbReference>
<feature type="repeat" description="WD" evidence="3">
    <location>
        <begin position="839"/>
        <end position="880"/>
    </location>
</feature>
<dbReference type="InterPro" id="IPR020472">
    <property type="entry name" value="WD40_PAC1"/>
</dbReference>
<dbReference type="PROSITE" id="PS00678">
    <property type="entry name" value="WD_REPEATS_1"/>
    <property type="match status" value="7"/>
</dbReference>
<keyword evidence="6" id="KW-1185">Reference proteome</keyword>
<dbReference type="PANTHER" id="PTHR19848:SF8">
    <property type="entry name" value="F-BOX AND WD REPEAT DOMAIN CONTAINING 7"/>
    <property type="match status" value="1"/>
</dbReference>
<dbReference type="SUPFAM" id="SSF50978">
    <property type="entry name" value="WD40 repeat-like"/>
    <property type="match status" value="1"/>
</dbReference>
<protein>
    <submittedName>
        <fullName evidence="5">NB-ARC domain-containing protein</fullName>
    </submittedName>
</protein>
<dbReference type="PROSITE" id="PS50294">
    <property type="entry name" value="WD_REPEATS_REGION"/>
    <property type="match status" value="10"/>
</dbReference>
<keyword evidence="1 3" id="KW-0853">WD repeat</keyword>
<dbReference type="InterPro" id="IPR001680">
    <property type="entry name" value="WD40_rpt"/>
</dbReference>
<feature type="repeat" description="WD" evidence="3">
    <location>
        <begin position="1007"/>
        <end position="1048"/>
    </location>
</feature>
<dbReference type="PANTHER" id="PTHR19848">
    <property type="entry name" value="WD40 REPEAT PROTEIN"/>
    <property type="match status" value="1"/>
</dbReference>
<evidence type="ECO:0000256" key="1">
    <source>
        <dbReference type="ARBA" id="ARBA00022574"/>
    </source>
</evidence>